<dbReference type="Proteomes" id="UP000032266">
    <property type="component" value="Chromosome"/>
</dbReference>
<accession>A0A0C5VHT3</accession>
<proteinExistence type="predicted"/>
<name>A0A0C5VHT3_9GAMM</name>
<dbReference type="KEGG" id="gsn:YC6258_02174"/>
<protein>
    <submittedName>
        <fullName evidence="1">Uncharacterized protein</fullName>
    </submittedName>
</protein>
<sequence length="55" mass="6030">MSTFNLASIDTGPGIGLLISTPFYEFRSPAQVVLLFHGLPTLTVIRVLWHWSGTA</sequence>
<evidence type="ECO:0000313" key="2">
    <source>
        <dbReference type="Proteomes" id="UP000032266"/>
    </source>
</evidence>
<dbReference type="EMBL" id="CP007142">
    <property type="protein sequence ID" value="AJQ94212.1"/>
    <property type="molecule type" value="Genomic_DNA"/>
</dbReference>
<keyword evidence="2" id="KW-1185">Reference proteome</keyword>
<evidence type="ECO:0000313" key="1">
    <source>
        <dbReference type="EMBL" id="AJQ94212.1"/>
    </source>
</evidence>
<reference evidence="1 2" key="1">
    <citation type="submission" date="2014-01" db="EMBL/GenBank/DDBJ databases">
        <title>Full genme sequencing of cellulolytic bacterium Gynuella sunshinyii YC6258T gen. nov., sp. nov.</title>
        <authorList>
            <person name="Khan H."/>
            <person name="Chung E.J."/>
            <person name="Chung Y.R."/>
        </authorList>
    </citation>
    <scope>NUCLEOTIDE SEQUENCE [LARGE SCALE GENOMIC DNA]</scope>
    <source>
        <strain evidence="1 2">YC6258</strain>
    </source>
</reference>
<dbReference type="HOGENOM" id="CLU_3025933_0_0_6"/>
<organism evidence="1 2">
    <name type="scientific">Gynuella sunshinyii YC6258</name>
    <dbReference type="NCBI Taxonomy" id="1445510"/>
    <lineage>
        <taxon>Bacteria</taxon>
        <taxon>Pseudomonadati</taxon>
        <taxon>Pseudomonadota</taxon>
        <taxon>Gammaproteobacteria</taxon>
        <taxon>Oceanospirillales</taxon>
        <taxon>Saccharospirillaceae</taxon>
        <taxon>Gynuella</taxon>
    </lineage>
</organism>
<dbReference type="AlphaFoldDB" id="A0A0C5VHT3"/>
<gene>
    <name evidence="1" type="ORF">YC6258_02174</name>
</gene>